<organism evidence="2 3">
    <name type="scientific">Colletotrichum asianum</name>
    <dbReference type="NCBI Taxonomy" id="702518"/>
    <lineage>
        <taxon>Eukaryota</taxon>
        <taxon>Fungi</taxon>
        <taxon>Dikarya</taxon>
        <taxon>Ascomycota</taxon>
        <taxon>Pezizomycotina</taxon>
        <taxon>Sordariomycetes</taxon>
        <taxon>Hypocreomycetidae</taxon>
        <taxon>Glomerellales</taxon>
        <taxon>Glomerellaceae</taxon>
        <taxon>Colletotrichum</taxon>
        <taxon>Colletotrichum gloeosporioides species complex</taxon>
    </lineage>
</organism>
<reference evidence="2 3" key="1">
    <citation type="submission" date="2019-12" db="EMBL/GenBank/DDBJ databases">
        <title>A genome sequence resource for the geographically widespread anthracnose pathogen Colletotrichum asianum.</title>
        <authorList>
            <person name="Meng Y."/>
        </authorList>
    </citation>
    <scope>NUCLEOTIDE SEQUENCE [LARGE SCALE GENOMIC DNA]</scope>
    <source>
        <strain evidence="2 3">ICMP 18580</strain>
    </source>
</reference>
<protein>
    <submittedName>
        <fullName evidence="2">Uncharacterized protein</fullName>
    </submittedName>
</protein>
<keyword evidence="3" id="KW-1185">Reference proteome</keyword>
<sequence>MRFFTFAVLTGIITAASAANEQAPGFCNIGNKPFCTSSPAPRRRDAKAATFNAAANSANEAACKGKKNNDSCTQTFTCP</sequence>
<gene>
    <name evidence="2" type="ORF">GQ607_017037</name>
</gene>
<dbReference type="AlphaFoldDB" id="A0A8H3VZW5"/>
<evidence type="ECO:0000256" key="1">
    <source>
        <dbReference type="SAM" id="SignalP"/>
    </source>
</evidence>
<dbReference type="EMBL" id="WOWK01000188">
    <property type="protein sequence ID" value="KAF0315752.1"/>
    <property type="molecule type" value="Genomic_DNA"/>
</dbReference>
<dbReference type="OrthoDB" id="10398753at2759"/>
<evidence type="ECO:0000313" key="3">
    <source>
        <dbReference type="Proteomes" id="UP000434172"/>
    </source>
</evidence>
<dbReference type="Proteomes" id="UP000434172">
    <property type="component" value="Unassembled WGS sequence"/>
</dbReference>
<keyword evidence="1" id="KW-0732">Signal</keyword>
<comment type="caution">
    <text evidence="2">The sequence shown here is derived from an EMBL/GenBank/DDBJ whole genome shotgun (WGS) entry which is preliminary data.</text>
</comment>
<feature type="chain" id="PRO_5034558061" evidence="1">
    <location>
        <begin position="19"/>
        <end position="79"/>
    </location>
</feature>
<feature type="signal peptide" evidence="1">
    <location>
        <begin position="1"/>
        <end position="18"/>
    </location>
</feature>
<proteinExistence type="predicted"/>
<name>A0A8H3VZW5_9PEZI</name>
<accession>A0A8H3VZW5</accession>
<evidence type="ECO:0000313" key="2">
    <source>
        <dbReference type="EMBL" id="KAF0315752.1"/>
    </source>
</evidence>